<evidence type="ECO:0000256" key="1">
    <source>
        <dbReference type="ARBA" id="ARBA00004479"/>
    </source>
</evidence>
<evidence type="ECO:0000256" key="5">
    <source>
        <dbReference type="ARBA" id="ARBA00022989"/>
    </source>
</evidence>
<dbReference type="GO" id="GO:0016020">
    <property type="term" value="C:membrane"/>
    <property type="evidence" value="ECO:0007669"/>
    <property type="project" value="UniProtKB-SubCell"/>
</dbReference>
<dbReference type="Gene3D" id="1.10.510.10">
    <property type="entry name" value="Transferase(Phosphotransferase) domain 1"/>
    <property type="match status" value="1"/>
</dbReference>
<evidence type="ECO:0000256" key="8">
    <source>
        <dbReference type="PROSITE-ProRule" id="PRU10141"/>
    </source>
</evidence>
<name>A0A978VGA0_ZIZJJ</name>
<dbReference type="InterPro" id="IPR001245">
    <property type="entry name" value="Ser-Thr/Tyr_kinase_cat_dom"/>
</dbReference>
<evidence type="ECO:0000256" key="6">
    <source>
        <dbReference type="ARBA" id="ARBA00023136"/>
    </source>
</evidence>
<dbReference type="GO" id="GO:0005524">
    <property type="term" value="F:ATP binding"/>
    <property type="evidence" value="ECO:0007669"/>
    <property type="project" value="UniProtKB-UniRule"/>
</dbReference>
<accession>A0A978VGA0</accession>
<dbReference type="Pfam" id="PF07714">
    <property type="entry name" value="PK_Tyr_Ser-Thr"/>
    <property type="match status" value="1"/>
</dbReference>
<feature type="domain" description="Serine-threonine/tyrosine-protein kinase catalytic" evidence="9">
    <location>
        <begin position="5"/>
        <end position="55"/>
    </location>
</feature>
<dbReference type="PANTHER" id="PTHR27009">
    <property type="entry name" value="RUST RESISTANCE KINASE LR10-RELATED"/>
    <property type="match status" value="1"/>
</dbReference>
<dbReference type="GO" id="GO:0004674">
    <property type="term" value="F:protein serine/threonine kinase activity"/>
    <property type="evidence" value="ECO:0007669"/>
    <property type="project" value="UniProtKB-KW"/>
</dbReference>
<dbReference type="EMBL" id="JAEACU010000005">
    <property type="protein sequence ID" value="KAH7529389.1"/>
    <property type="molecule type" value="Genomic_DNA"/>
</dbReference>
<sequence>MSRGFKNKLGEGGYGSVYKGKLCSGHLVAIKMLEKSKANGQDFINEFSTIGRIHHVICGATARGTMGYIASVLFYKNIGGVSHKADVDSFGILLMEMASKRKNLNAAVEHTNSTRKFLSSFLILYHQ</sequence>
<keyword evidence="2" id="KW-0723">Serine/threonine-protein kinase</keyword>
<protein>
    <recommendedName>
        <fullName evidence="9">Serine-threonine/tyrosine-protein kinase catalytic domain-containing protein</fullName>
    </recommendedName>
</protein>
<evidence type="ECO:0000313" key="11">
    <source>
        <dbReference type="Proteomes" id="UP000813462"/>
    </source>
</evidence>
<keyword evidence="2" id="KW-0808">Transferase</keyword>
<comment type="caution">
    <text evidence="10">The sequence shown here is derived from an EMBL/GenBank/DDBJ whole genome shotgun (WGS) entry which is preliminary data.</text>
</comment>
<evidence type="ECO:0000256" key="4">
    <source>
        <dbReference type="ARBA" id="ARBA00022729"/>
    </source>
</evidence>
<dbReference type="Gene3D" id="3.30.200.20">
    <property type="entry name" value="Phosphorylase Kinase, domain 1"/>
    <property type="match status" value="1"/>
</dbReference>
<evidence type="ECO:0000259" key="9">
    <source>
        <dbReference type="Pfam" id="PF07714"/>
    </source>
</evidence>
<evidence type="ECO:0000256" key="3">
    <source>
        <dbReference type="ARBA" id="ARBA00022692"/>
    </source>
</evidence>
<keyword evidence="7" id="KW-0325">Glycoprotein</keyword>
<reference evidence="10" key="1">
    <citation type="journal article" date="2021" name="Front. Plant Sci.">
        <title>Chromosome-Scale Genome Assembly for Chinese Sour Jujube and Insights Into Its Genome Evolution and Domestication Signature.</title>
        <authorList>
            <person name="Shen L.-Y."/>
            <person name="Luo H."/>
            <person name="Wang X.-L."/>
            <person name="Wang X.-M."/>
            <person name="Qiu X.-J."/>
            <person name="Liu H."/>
            <person name="Zhou S.-S."/>
            <person name="Jia K.-H."/>
            <person name="Nie S."/>
            <person name="Bao Y.-T."/>
            <person name="Zhang R.-G."/>
            <person name="Yun Q.-Z."/>
            <person name="Chai Y.-H."/>
            <person name="Lu J.-Y."/>
            <person name="Li Y."/>
            <person name="Zhao S.-W."/>
            <person name="Mao J.-F."/>
            <person name="Jia S.-G."/>
            <person name="Mao Y.-M."/>
        </authorList>
    </citation>
    <scope>NUCLEOTIDE SEQUENCE</scope>
    <source>
        <strain evidence="10">AT0</strain>
        <tissue evidence="10">Leaf</tissue>
    </source>
</reference>
<evidence type="ECO:0000256" key="2">
    <source>
        <dbReference type="ARBA" id="ARBA00022527"/>
    </source>
</evidence>
<dbReference type="PROSITE" id="PS00107">
    <property type="entry name" value="PROTEIN_KINASE_ATP"/>
    <property type="match status" value="1"/>
</dbReference>
<organism evidence="10 11">
    <name type="scientific">Ziziphus jujuba var. spinosa</name>
    <dbReference type="NCBI Taxonomy" id="714518"/>
    <lineage>
        <taxon>Eukaryota</taxon>
        <taxon>Viridiplantae</taxon>
        <taxon>Streptophyta</taxon>
        <taxon>Embryophyta</taxon>
        <taxon>Tracheophyta</taxon>
        <taxon>Spermatophyta</taxon>
        <taxon>Magnoliopsida</taxon>
        <taxon>eudicotyledons</taxon>
        <taxon>Gunneridae</taxon>
        <taxon>Pentapetalae</taxon>
        <taxon>rosids</taxon>
        <taxon>fabids</taxon>
        <taxon>Rosales</taxon>
        <taxon>Rhamnaceae</taxon>
        <taxon>Paliureae</taxon>
        <taxon>Ziziphus</taxon>
    </lineage>
</organism>
<dbReference type="InterPro" id="IPR011009">
    <property type="entry name" value="Kinase-like_dom_sf"/>
</dbReference>
<dbReference type="InterPro" id="IPR017441">
    <property type="entry name" value="Protein_kinase_ATP_BS"/>
</dbReference>
<keyword evidence="3" id="KW-0812">Transmembrane</keyword>
<dbReference type="AlphaFoldDB" id="A0A978VGA0"/>
<keyword evidence="4" id="KW-0732">Signal</keyword>
<keyword evidence="2" id="KW-0418">Kinase</keyword>
<dbReference type="Proteomes" id="UP000813462">
    <property type="component" value="Unassembled WGS sequence"/>
</dbReference>
<dbReference type="SUPFAM" id="SSF56112">
    <property type="entry name" value="Protein kinase-like (PK-like)"/>
    <property type="match status" value="1"/>
</dbReference>
<keyword evidence="8" id="KW-0067">ATP-binding</keyword>
<keyword evidence="8" id="KW-0547">Nucleotide-binding</keyword>
<evidence type="ECO:0000256" key="7">
    <source>
        <dbReference type="ARBA" id="ARBA00023180"/>
    </source>
</evidence>
<gene>
    <name evidence="10" type="ORF">FEM48_Zijuj05G0179100</name>
</gene>
<keyword evidence="5" id="KW-1133">Transmembrane helix</keyword>
<keyword evidence="6" id="KW-0472">Membrane</keyword>
<comment type="subcellular location">
    <subcellularLocation>
        <location evidence="1">Membrane</location>
        <topology evidence="1">Single-pass type I membrane protein</topology>
    </subcellularLocation>
</comment>
<evidence type="ECO:0000313" key="10">
    <source>
        <dbReference type="EMBL" id="KAH7529389.1"/>
    </source>
</evidence>
<proteinExistence type="predicted"/>
<dbReference type="InterPro" id="IPR045874">
    <property type="entry name" value="LRK10/LRL21-25-like"/>
</dbReference>
<feature type="binding site" evidence="8">
    <location>
        <position position="31"/>
    </location>
    <ligand>
        <name>ATP</name>
        <dbReference type="ChEBI" id="CHEBI:30616"/>
    </ligand>
</feature>